<evidence type="ECO:0000256" key="2">
    <source>
        <dbReference type="SAM" id="Phobius"/>
    </source>
</evidence>
<feature type="transmembrane region" description="Helical" evidence="2">
    <location>
        <begin position="6"/>
        <end position="27"/>
    </location>
</feature>
<name>A0ABS0D488_9NOCA</name>
<keyword evidence="4" id="KW-1185">Reference proteome</keyword>
<dbReference type="Proteomes" id="UP000707731">
    <property type="component" value="Unassembled WGS sequence"/>
</dbReference>
<evidence type="ECO:0000256" key="1">
    <source>
        <dbReference type="SAM" id="MobiDB-lite"/>
    </source>
</evidence>
<keyword evidence="2" id="KW-1133">Transmembrane helix</keyword>
<feature type="region of interest" description="Disordered" evidence="1">
    <location>
        <begin position="34"/>
        <end position="91"/>
    </location>
</feature>
<organism evidence="3 4">
    <name type="scientific">Nocardia higoensis</name>
    <dbReference type="NCBI Taxonomy" id="228599"/>
    <lineage>
        <taxon>Bacteria</taxon>
        <taxon>Bacillati</taxon>
        <taxon>Actinomycetota</taxon>
        <taxon>Actinomycetes</taxon>
        <taxon>Mycobacteriales</taxon>
        <taxon>Nocardiaceae</taxon>
        <taxon>Nocardia</taxon>
    </lineage>
</organism>
<keyword evidence="2" id="KW-0472">Membrane</keyword>
<protein>
    <submittedName>
        <fullName evidence="3">Uncharacterized protein</fullName>
    </submittedName>
</protein>
<reference evidence="3 4" key="1">
    <citation type="submission" date="2020-10" db="EMBL/GenBank/DDBJ databases">
        <title>Identification of Nocardia species via Next-generation sequencing and recognition of intraspecies genetic diversity.</title>
        <authorList>
            <person name="Li P."/>
            <person name="Li P."/>
            <person name="Lu B."/>
        </authorList>
    </citation>
    <scope>NUCLEOTIDE SEQUENCE [LARGE SCALE GENOMIC DNA]</scope>
    <source>
        <strain evidence="3 4">BJ06-0143</strain>
    </source>
</reference>
<sequence length="91" mass="9758">MGEVFSSGIGIGAVGMLGLLLLLFGVWRTARRGSEARRELRRSRREVAAARRATPAPQATQDTAAPRSGPVWSANRFLKRPAGDNSEPAKA</sequence>
<evidence type="ECO:0000313" key="4">
    <source>
        <dbReference type="Proteomes" id="UP000707731"/>
    </source>
</evidence>
<comment type="caution">
    <text evidence="3">The sequence shown here is derived from an EMBL/GenBank/DDBJ whole genome shotgun (WGS) entry which is preliminary data.</text>
</comment>
<evidence type="ECO:0000313" key="3">
    <source>
        <dbReference type="EMBL" id="MBF6353141.1"/>
    </source>
</evidence>
<accession>A0ABS0D488</accession>
<feature type="compositionally biased region" description="Low complexity" evidence="1">
    <location>
        <begin position="50"/>
        <end position="66"/>
    </location>
</feature>
<dbReference type="EMBL" id="JADLQN010000001">
    <property type="protein sequence ID" value="MBF6353141.1"/>
    <property type="molecule type" value="Genomic_DNA"/>
</dbReference>
<keyword evidence="2" id="KW-0812">Transmembrane</keyword>
<proteinExistence type="predicted"/>
<gene>
    <name evidence="3" type="ORF">IU449_01010</name>
</gene>
<dbReference type="RefSeq" id="WP_195000091.1">
    <property type="nucleotide sequence ID" value="NZ_JADLQN010000001.1"/>
</dbReference>